<organism evidence="2 3">
    <name type="scientific">Parnassius apollo</name>
    <name type="common">Apollo butterfly</name>
    <name type="synonym">Papilio apollo</name>
    <dbReference type="NCBI Taxonomy" id="110799"/>
    <lineage>
        <taxon>Eukaryota</taxon>
        <taxon>Metazoa</taxon>
        <taxon>Ecdysozoa</taxon>
        <taxon>Arthropoda</taxon>
        <taxon>Hexapoda</taxon>
        <taxon>Insecta</taxon>
        <taxon>Pterygota</taxon>
        <taxon>Neoptera</taxon>
        <taxon>Endopterygota</taxon>
        <taxon>Lepidoptera</taxon>
        <taxon>Glossata</taxon>
        <taxon>Ditrysia</taxon>
        <taxon>Papilionoidea</taxon>
        <taxon>Papilionidae</taxon>
        <taxon>Parnassiinae</taxon>
        <taxon>Parnassini</taxon>
        <taxon>Parnassius</taxon>
        <taxon>Parnassius</taxon>
    </lineage>
</organism>
<gene>
    <name evidence="2" type="ORF">PAPOLLO_LOCUS16806</name>
</gene>
<feature type="region of interest" description="Disordered" evidence="1">
    <location>
        <begin position="1"/>
        <end position="21"/>
    </location>
</feature>
<proteinExistence type="predicted"/>
<evidence type="ECO:0000313" key="3">
    <source>
        <dbReference type="Proteomes" id="UP000691718"/>
    </source>
</evidence>
<evidence type="ECO:0000313" key="2">
    <source>
        <dbReference type="EMBL" id="CAG5018100.1"/>
    </source>
</evidence>
<dbReference type="AlphaFoldDB" id="A0A8S3XD09"/>
<keyword evidence="3" id="KW-1185">Reference proteome</keyword>
<protein>
    <submittedName>
        <fullName evidence="2">(apollo) hypothetical protein</fullName>
    </submittedName>
</protein>
<dbReference type="Proteomes" id="UP000691718">
    <property type="component" value="Unassembled WGS sequence"/>
</dbReference>
<evidence type="ECO:0000256" key="1">
    <source>
        <dbReference type="SAM" id="MobiDB-lite"/>
    </source>
</evidence>
<accession>A0A8S3XD09</accession>
<dbReference type="EMBL" id="CAJQZP010001125">
    <property type="protein sequence ID" value="CAG5018100.1"/>
    <property type="molecule type" value="Genomic_DNA"/>
</dbReference>
<name>A0A8S3XD09_PARAO</name>
<comment type="caution">
    <text evidence="2">The sequence shown here is derived from an EMBL/GenBank/DDBJ whole genome shotgun (WGS) entry which is preliminary data.</text>
</comment>
<reference evidence="2" key="1">
    <citation type="submission" date="2021-04" db="EMBL/GenBank/DDBJ databases">
        <authorList>
            <person name="Tunstrom K."/>
        </authorList>
    </citation>
    <scope>NUCLEOTIDE SEQUENCE</scope>
</reference>
<sequence length="68" mass="7305">MTGSVDVYSHTDSPKLPAKGDDIRALTTGRVRMRQCQPGSVLEPFHLPLVGPMIQKASSDHSGRDDSG</sequence>